<dbReference type="AlphaFoldDB" id="A0AAC9YPS9"/>
<dbReference type="Proteomes" id="UP000217144">
    <property type="component" value="Chromosome"/>
</dbReference>
<name>A0AAC9YPS9_9ACTN</name>
<proteinExistence type="predicted"/>
<evidence type="ECO:0000259" key="1">
    <source>
        <dbReference type="Pfam" id="PF24793"/>
    </source>
</evidence>
<dbReference type="Pfam" id="PF24793">
    <property type="entry name" value="GINT1_N"/>
    <property type="match status" value="1"/>
</dbReference>
<organism evidence="2 3">
    <name type="scientific">Candidatus Planktophila lacus</name>
    <dbReference type="NCBI Taxonomy" id="1884913"/>
    <lineage>
        <taxon>Bacteria</taxon>
        <taxon>Bacillati</taxon>
        <taxon>Actinomycetota</taxon>
        <taxon>Actinomycetes</taxon>
        <taxon>Candidatus Nanopelagicales</taxon>
        <taxon>Candidatus Nanopelagicaceae</taxon>
        <taxon>Candidatus Planktophila</taxon>
    </lineage>
</organism>
<dbReference type="SUPFAM" id="SSF75005">
    <property type="entry name" value="Arabinanase/levansucrase/invertase"/>
    <property type="match status" value="1"/>
</dbReference>
<evidence type="ECO:0000313" key="3">
    <source>
        <dbReference type="Proteomes" id="UP000217144"/>
    </source>
</evidence>
<protein>
    <recommendedName>
        <fullName evidence="1">Glucosamine inositolphosphorylceramide transferase 1 N-terminal domain-containing protein</fullName>
    </recommendedName>
</protein>
<dbReference type="InterPro" id="IPR023296">
    <property type="entry name" value="Glyco_hydro_beta-prop_sf"/>
</dbReference>
<gene>
    <name evidence="2" type="ORF">A1s21148_00220</name>
</gene>
<evidence type="ECO:0000313" key="2">
    <source>
        <dbReference type="EMBL" id="ASY10014.1"/>
    </source>
</evidence>
<accession>A0AAC9YPS9</accession>
<sequence length="332" mass="37939">MNMKKYFSHRKTTLRDTPKGSSHKFYWSIGKCLLDVNNLDYKLDQFPLLGQNYTFFDFRTDDGVVFTDYFVCDPFLISFKGKLLIFFEICGYVGDKYVTAIAKVETNESLTFIENFSVVKYANDKAGVNRTHTISYPYPIIVQGELYLVIEEYSQQLETQVYKYDLQLNNLDAVGSIPISIYDPNIHEIDGFFWIYGIDDEYSIRVFMAESITGPYIEHGSSGLYKGKDFARNAGAVFQWNGSLIRPFQDCSDSYGKSLGFSKISIDKASGFQILDDLPFNDLRITGRESNPYWATSKSHHFAVLNVSDNTICGLIDAARKLHITNHAWTDS</sequence>
<dbReference type="KEGG" id="plan:A1s21148_00220"/>
<dbReference type="InterPro" id="IPR056442">
    <property type="entry name" value="GINT1_N"/>
</dbReference>
<dbReference type="EMBL" id="CP016769">
    <property type="protein sequence ID" value="ASY10014.1"/>
    <property type="molecule type" value="Genomic_DNA"/>
</dbReference>
<keyword evidence="3" id="KW-1185">Reference proteome</keyword>
<reference evidence="2 3" key="1">
    <citation type="submission" date="2016-07" db="EMBL/GenBank/DDBJ databases">
        <title>High microdiversification within the ubiquitous acI lineage of Actinobacteria.</title>
        <authorList>
            <person name="Neuenschwander S.M."/>
            <person name="Salcher M."/>
            <person name="Ghai R."/>
            <person name="Pernthaler J."/>
        </authorList>
    </citation>
    <scope>NUCLEOTIDE SEQUENCE [LARGE SCALE GENOMIC DNA]</scope>
    <source>
        <strain evidence="2">MMS-21-148</strain>
    </source>
</reference>
<feature type="domain" description="Glucosamine inositolphosphorylceramide transferase 1 N-terminal" evidence="1">
    <location>
        <begin position="66"/>
        <end position="317"/>
    </location>
</feature>